<dbReference type="InterPro" id="IPR004358">
    <property type="entry name" value="Sig_transdc_His_kin-like_C"/>
</dbReference>
<dbReference type="Gene3D" id="3.30.565.10">
    <property type="entry name" value="Histidine kinase-like ATPase, C-terminal domain"/>
    <property type="match status" value="1"/>
</dbReference>
<evidence type="ECO:0000256" key="6">
    <source>
        <dbReference type="ARBA" id="ARBA00022692"/>
    </source>
</evidence>
<name>A0ABR9XNQ0_9CHLB</name>
<evidence type="ECO:0000259" key="16">
    <source>
        <dbReference type="PROSITE" id="PS50110"/>
    </source>
</evidence>
<dbReference type="SUPFAM" id="SSF52172">
    <property type="entry name" value="CheY-like"/>
    <property type="match status" value="2"/>
</dbReference>
<feature type="modified residue" description="4-aspartylphosphate" evidence="13">
    <location>
        <position position="771"/>
    </location>
</feature>
<dbReference type="SUPFAM" id="SSF47226">
    <property type="entry name" value="Histidine-containing phosphotransfer domain, HPT domain"/>
    <property type="match status" value="1"/>
</dbReference>
<dbReference type="SMART" id="SM00448">
    <property type="entry name" value="REC"/>
    <property type="match status" value="1"/>
</dbReference>
<keyword evidence="4" id="KW-1003">Cell membrane</keyword>
<dbReference type="Gene3D" id="3.40.50.2300">
    <property type="match status" value="1"/>
</dbReference>
<dbReference type="InterPro" id="IPR005467">
    <property type="entry name" value="His_kinase_dom"/>
</dbReference>
<evidence type="ECO:0000256" key="12">
    <source>
        <dbReference type="PROSITE-ProRule" id="PRU00110"/>
    </source>
</evidence>
<sequence>MDTSIRQLLEELETLRRQSRTSREAEEKLLEQQRVLRKQNINLIRKSVELSDVKRQLEDRNFELEQSRDHLEQTLESLRDSENRLASVLQNSPDCIISVDHEHRILYMSKPLPGSGGTGGFIGTHLCCHMSGDTHQAFHAAIREVFVTGSATQLESRIEPEDAQPIDLDARFGPCLNGDEVVSVVVIVTDITEKKRMSRQLADTYATIERVNRFLVGREARNLSLKREVNTLLGQEGKPPKYLVDDEFVTDASTLFTEDHGAVLQGDARVKDPDGVAIAEDADSGLVIRRQREALMNLLEDTSLSREALIRANRKLEEAIRNANLLAEKAETANVSKSEFLANMSHEIRTPLNGVIGMTDLLLESGLNRKQQKYAETIRLSGKNLLDLVNEILDFSRIEADRLDIEHIGFNLIEVLEEVLALFTYKASRKGLDLLFLPDDGLPVWLQGDPGRLKQILVNLLSNAVKFTSQGEVVFSVELERENEEEALIRFTVSDTGIGIAEDRLDAVFDPFTQADGSTVRKYGGTGLGLSISSKLALKMESRLRVQSVPGQGSTFWFPMRFSKGEPETGREGDRRLAGRNLFFLDGSAASRKLLHYFCASWGVSCGFASRAEEVEDLLRSHAGNGSPWDCLVAASSREEELRETLSLLERLRDRPVLQDLPVVMILSPELSSDEDVLGRVKIDAWLQEPVRSGELYSCLLEVFGEKQPKPGDRHHRQETYHLLLVEDSRINQQVVVAMISGEGFVVDIAQNGREALDFLSARCYDLVLMDCQMPEMDGYEATKRIRRGEAGEQCSDIPVIALTAHAMRGDREKCLDVGMNGYLSKPVRKEDLLGYLFRFLEPGDETSVDGGEQETQQDGSDMQECEVFEQEAMLERLQYDMDAARLIVSSFLEDIPGQIAELRAAVEENRCDDIVLGAHSLKGASLIVGGRCFSSAARQLEMQARSGRLDTAGMLMDRLDHEFRRLSEYLHRSAILQDGA</sequence>
<dbReference type="Pfam" id="PF01627">
    <property type="entry name" value="Hpt"/>
    <property type="match status" value="1"/>
</dbReference>
<evidence type="ECO:0000256" key="10">
    <source>
        <dbReference type="ARBA" id="ARBA00023012"/>
    </source>
</evidence>
<protein>
    <recommendedName>
        <fullName evidence="3">histidine kinase</fullName>
        <ecNumber evidence="3">2.7.13.3</ecNumber>
    </recommendedName>
</protein>
<dbReference type="InterPro" id="IPR003594">
    <property type="entry name" value="HATPase_dom"/>
</dbReference>
<dbReference type="PANTHER" id="PTHR45339">
    <property type="entry name" value="HYBRID SIGNAL TRANSDUCTION HISTIDINE KINASE J"/>
    <property type="match status" value="1"/>
</dbReference>
<comment type="caution">
    <text evidence="19">The sequence shown here is derived from an EMBL/GenBank/DDBJ whole genome shotgun (WGS) entry which is preliminary data.</text>
</comment>
<dbReference type="CDD" id="cd00082">
    <property type="entry name" value="HisKA"/>
    <property type="match status" value="1"/>
</dbReference>
<keyword evidence="14" id="KW-0175">Coiled coil</keyword>
<evidence type="ECO:0000259" key="15">
    <source>
        <dbReference type="PROSITE" id="PS50109"/>
    </source>
</evidence>
<keyword evidence="9" id="KW-1133">Transmembrane helix</keyword>
<dbReference type="InterPro" id="IPR036097">
    <property type="entry name" value="HisK_dim/P_sf"/>
</dbReference>
<dbReference type="SMART" id="SM00388">
    <property type="entry name" value="HisKA"/>
    <property type="match status" value="1"/>
</dbReference>
<reference evidence="19 20" key="1">
    <citation type="journal article" date="2020" name="Microorganisms">
        <title>Simultaneous Genome Sequencing of Prosthecochloris ethylica and Desulfuromonas acetoxidans within a Syntrophic Mixture Reveals Unique Pili and Protein Interactions.</title>
        <authorList>
            <person name="Kyndt J.A."/>
            <person name="Van Beeumen J.J."/>
            <person name="Meyer T.E."/>
        </authorList>
    </citation>
    <scope>NUCLEOTIDE SEQUENCE [LARGE SCALE GENOMIC DNA]</scope>
    <source>
        <strain evidence="19 20">N3</strain>
    </source>
</reference>
<organism evidence="19 20">
    <name type="scientific">Prosthecochloris ethylica</name>
    <dbReference type="NCBI Taxonomy" id="2743976"/>
    <lineage>
        <taxon>Bacteria</taxon>
        <taxon>Pseudomonadati</taxon>
        <taxon>Chlorobiota</taxon>
        <taxon>Chlorobiia</taxon>
        <taxon>Chlorobiales</taxon>
        <taxon>Chlorobiaceae</taxon>
        <taxon>Prosthecochloris</taxon>
    </lineage>
</organism>
<evidence type="ECO:0000256" key="8">
    <source>
        <dbReference type="ARBA" id="ARBA00022840"/>
    </source>
</evidence>
<evidence type="ECO:0000256" key="4">
    <source>
        <dbReference type="ARBA" id="ARBA00022475"/>
    </source>
</evidence>
<dbReference type="InterPro" id="IPR008207">
    <property type="entry name" value="Sig_transdc_His_kin_Hpt_dom"/>
</dbReference>
<keyword evidence="8" id="KW-0067">ATP-binding</keyword>
<feature type="modified residue" description="Phosphohistidine" evidence="12">
    <location>
        <position position="920"/>
    </location>
</feature>
<evidence type="ECO:0000313" key="20">
    <source>
        <dbReference type="Proteomes" id="UP000619838"/>
    </source>
</evidence>
<dbReference type="Gene3D" id="3.30.450.20">
    <property type="entry name" value="PAS domain"/>
    <property type="match status" value="1"/>
</dbReference>
<evidence type="ECO:0000256" key="5">
    <source>
        <dbReference type="ARBA" id="ARBA00022553"/>
    </source>
</evidence>
<dbReference type="InterPro" id="IPR036890">
    <property type="entry name" value="HATPase_C_sf"/>
</dbReference>
<feature type="coiled-coil region" evidence="14">
    <location>
        <begin position="299"/>
        <end position="333"/>
    </location>
</feature>
<dbReference type="SUPFAM" id="SSF55874">
    <property type="entry name" value="ATPase domain of HSP90 chaperone/DNA topoisomerase II/histidine kinase"/>
    <property type="match status" value="1"/>
</dbReference>
<dbReference type="Gene3D" id="1.10.287.130">
    <property type="match status" value="1"/>
</dbReference>
<dbReference type="RefSeq" id="WP_175186861.1">
    <property type="nucleotide sequence ID" value="NZ_JABVZQ010000002.1"/>
</dbReference>
<dbReference type="PROSITE" id="PS50113">
    <property type="entry name" value="PAC"/>
    <property type="match status" value="1"/>
</dbReference>
<dbReference type="PROSITE" id="PS50894">
    <property type="entry name" value="HPT"/>
    <property type="match status" value="1"/>
</dbReference>
<dbReference type="EMBL" id="JADGII010000001">
    <property type="protein sequence ID" value="MBF0635639.1"/>
    <property type="molecule type" value="Genomic_DNA"/>
</dbReference>
<feature type="coiled-coil region" evidence="14">
    <location>
        <begin position="5"/>
        <end position="91"/>
    </location>
</feature>
<dbReference type="CDD" id="cd17546">
    <property type="entry name" value="REC_hyHK_CKI1_RcsC-like"/>
    <property type="match status" value="1"/>
</dbReference>
<evidence type="ECO:0000256" key="9">
    <source>
        <dbReference type="ARBA" id="ARBA00022989"/>
    </source>
</evidence>
<comment type="catalytic activity">
    <reaction evidence="1">
        <text>ATP + protein L-histidine = ADP + protein N-phospho-L-histidine.</text>
        <dbReference type="EC" id="2.7.13.3"/>
    </reaction>
</comment>
<dbReference type="Pfam" id="PF00512">
    <property type="entry name" value="HisKA"/>
    <property type="match status" value="1"/>
</dbReference>
<dbReference type="InterPro" id="IPR036641">
    <property type="entry name" value="HPT_dom_sf"/>
</dbReference>
<feature type="domain" description="PAC" evidence="17">
    <location>
        <begin position="152"/>
        <end position="203"/>
    </location>
</feature>
<dbReference type="InterPro" id="IPR003661">
    <property type="entry name" value="HisK_dim/P_dom"/>
</dbReference>
<dbReference type="SUPFAM" id="SSF47384">
    <property type="entry name" value="Homodimeric domain of signal transducing histidine kinase"/>
    <property type="match status" value="1"/>
</dbReference>
<dbReference type="CDD" id="cd16922">
    <property type="entry name" value="HATPase_EvgS-ArcB-TorS-like"/>
    <property type="match status" value="1"/>
</dbReference>
<evidence type="ECO:0000256" key="11">
    <source>
        <dbReference type="ARBA" id="ARBA00023136"/>
    </source>
</evidence>
<dbReference type="InterPro" id="IPR000700">
    <property type="entry name" value="PAS-assoc_C"/>
</dbReference>
<dbReference type="InterPro" id="IPR011006">
    <property type="entry name" value="CheY-like_superfamily"/>
</dbReference>
<dbReference type="Pfam" id="PF00072">
    <property type="entry name" value="Response_reg"/>
    <property type="match status" value="1"/>
</dbReference>
<dbReference type="EC" id="2.7.13.3" evidence="3"/>
<evidence type="ECO:0000259" key="17">
    <source>
        <dbReference type="PROSITE" id="PS50113"/>
    </source>
</evidence>
<dbReference type="InterPro" id="IPR001789">
    <property type="entry name" value="Sig_transdc_resp-reg_receiver"/>
</dbReference>
<comment type="subcellular location">
    <subcellularLocation>
        <location evidence="2">Cell membrane</location>
        <topology evidence="2">Multi-pass membrane protein</topology>
    </subcellularLocation>
</comment>
<dbReference type="PANTHER" id="PTHR45339:SF1">
    <property type="entry name" value="HYBRID SIGNAL TRANSDUCTION HISTIDINE KINASE J"/>
    <property type="match status" value="1"/>
</dbReference>
<keyword evidence="11" id="KW-0472">Membrane</keyword>
<keyword evidence="10" id="KW-0902">Two-component regulatory system</keyword>
<proteinExistence type="predicted"/>
<evidence type="ECO:0000256" key="3">
    <source>
        <dbReference type="ARBA" id="ARBA00012438"/>
    </source>
</evidence>
<evidence type="ECO:0000256" key="14">
    <source>
        <dbReference type="SAM" id="Coils"/>
    </source>
</evidence>
<gene>
    <name evidence="19" type="ORF">INT08_00395</name>
</gene>
<evidence type="ECO:0000256" key="13">
    <source>
        <dbReference type="PROSITE-ProRule" id="PRU00169"/>
    </source>
</evidence>
<dbReference type="Gene3D" id="1.20.120.160">
    <property type="entry name" value="HPT domain"/>
    <property type="match status" value="1"/>
</dbReference>
<dbReference type="SUPFAM" id="SSF55785">
    <property type="entry name" value="PYP-like sensor domain (PAS domain)"/>
    <property type="match status" value="1"/>
</dbReference>
<evidence type="ECO:0000256" key="2">
    <source>
        <dbReference type="ARBA" id="ARBA00004651"/>
    </source>
</evidence>
<keyword evidence="7" id="KW-0547">Nucleotide-binding</keyword>
<keyword evidence="6" id="KW-0812">Transmembrane</keyword>
<feature type="domain" description="Histidine kinase" evidence="15">
    <location>
        <begin position="343"/>
        <end position="564"/>
    </location>
</feature>
<evidence type="ECO:0000259" key="18">
    <source>
        <dbReference type="PROSITE" id="PS50894"/>
    </source>
</evidence>
<dbReference type="Pfam" id="PF02518">
    <property type="entry name" value="HATPase_c"/>
    <property type="match status" value="1"/>
</dbReference>
<evidence type="ECO:0000256" key="1">
    <source>
        <dbReference type="ARBA" id="ARBA00000085"/>
    </source>
</evidence>
<evidence type="ECO:0000256" key="7">
    <source>
        <dbReference type="ARBA" id="ARBA00022741"/>
    </source>
</evidence>
<feature type="domain" description="Response regulatory" evidence="16">
    <location>
        <begin position="722"/>
        <end position="841"/>
    </location>
</feature>
<accession>A0ABR9XNQ0</accession>
<dbReference type="PROSITE" id="PS50110">
    <property type="entry name" value="RESPONSE_REGULATORY"/>
    <property type="match status" value="1"/>
</dbReference>
<evidence type="ECO:0000313" key="19">
    <source>
        <dbReference type="EMBL" id="MBF0635639.1"/>
    </source>
</evidence>
<dbReference type="InterPro" id="IPR035965">
    <property type="entry name" value="PAS-like_dom_sf"/>
</dbReference>
<keyword evidence="5 13" id="KW-0597">Phosphoprotein</keyword>
<dbReference type="PRINTS" id="PR00344">
    <property type="entry name" value="BCTRLSENSOR"/>
</dbReference>
<dbReference type="PROSITE" id="PS50109">
    <property type="entry name" value="HIS_KIN"/>
    <property type="match status" value="1"/>
</dbReference>
<feature type="domain" description="HPt" evidence="18">
    <location>
        <begin position="881"/>
        <end position="974"/>
    </location>
</feature>
<dbReference type="SMART" id="SM00387">
    <property type="entry name" value="HATPase_c"/>
    <property type="match status" value="1"/>
</dbReference>
<dbReference type="Proteomes" id="UP000619838">
    <property type="component" value="Unassembled WGS sequence"/>
</dbReference>
<keyword evidence="20" id="KW-1185">Reference proteome</keyword>